<dbReference type="Pfam" id="PF00577">
    <property type="entry name" value="Usher"/>
    <property type="match status" value="1"/>
</dbReference>
<evidence type="ECO:0000313" key="12">
    <source>
        <dbReference type="EMBL" id="POP41353.1"/>
    </source>
</evidence>
<dbReference type="SUPFAM" id="SSF141729">
    <property type="entry name" value="FimD N-terminal domain-like"/>
    <property type="match status" value="1"/>
</dbReference>
<feature type="domain" description="PapC N-terminal" evidence="11">
    <location>
        <begin position="54"/>
        <end position="208"/>
    </location>
</feature>
<gene>
    <name evidence="13" type="ORF">CHU32_22830</name>
    <name evidence="12" type="ORF">CHU33_22980</name>
</gene>
<dbReference type="EMBL" id="PQGE01000027">
    <property type="protein sequence ID" value="POP41353.1"/>
    <property type="molecule type" value="Genomic_DNA"/>
</dbReference>
<dbReference type="GO" id="GO:0009297">
    <property type="term" value="P:pilus assembly"/>
    <property type="evidence" value="ECO:0007669"/>
    <property type="project" value="InterPro"/>
</dbReference>
<evidence type="ECO:0000313" key="14">
    <source>
        <dbReference type="Proteomes" id="UP000237073"/>
    </source>
</evidence>
<accession>A0A2P5GJ91</accession>
<dbReference type="AlphaFoldDB" id="A0A2P5GJ91"/>
<dbReference type="GO" id="GO:0009279">
    <property type="term" value="C:cell outer membrane"/>
    <property type="evidence" value="ECO:0007669"/>
    <property type="project" value="UniProtKB-SubCell"/>
</dbReference>
<dbReference type="FunFam" id="2.60.40.3110:FF:000001">
    <property type="entry name" value="Putative fimbrial outer membrane usher"/>
    <property type="match status" value="1"/>
</dbReference>
<keyword evidence="5" id="KW-1029">Fimbrium biogenesis</keyword>
<feature type="domain" description="PapC-like C-terminal" evidence="10">
    <location>
        <begin position="813"/>
        <end position="876"/>
    </location>
</feature>
<proteinExistence type="inferred from homology"/>
<comment type="caution">
    <text evidence="13">The sequence shown here is derived from an EMBL/GenBank/DDBJ whole genome shotgun (WGS) entry which is preliminary data.</text>
</comment>
<reference evidence="14 15" key="1">
    <citation type="submission" date="2018-01" db="EMBL/GenBank/DDBJ databases">
        <title>Superficieibacter electus gen. nov., sp. nov., an extended-spectrum beta-lactamase possessing member of the Enterobacteriaceae family, isolated from intensive care unit surfaces.</title>
        <authorList>
            <person name="Potter R.F."/>
            <person name="D'Souza A.W."/>
        </authorList>
    </citation>
    <scope>NUCLEOTIDE SEQUENCE [LARGE SCALE GENOMIC DNA]</scope>
    <source>
        <strain evidence="13 15">BP-1</strain>
        <strain evidence="12 14">BP-2</strain>
    </source>
</reference>
<dbReference type="InterPro" id="IPR042186">
    <property type="entry name" value="FimD_plug_dom"/>
</dbReference>
<keyword evidence="9" id="KW-0998">Cell outer membrane</keyword>
<evidence type="ECO:0000256" key="2">
    <source>
        <dbReference type="ARBA" id="ARBA00008064"/>
    </source>
</evidence>
<dbReference type="Gene3D" id="2.60.40.2610">
    <property type="entry name" value="Outer membrane usher protein FimD, plug domain"/>
    <property type="match status" value="1"/>
</dbReference>
<evidence type="ECO:0000256" key="4">
    <source>
        <dbReference type="ARBA" id="ARBA00022452"/>
    </source>
</evidence>
<comment type="subcellular location">
    <subcellularLocation>
        <location evidence="1">Cell outer membrane</location>
        <topology evidence="1">Multi-pass membrane protein</topology>
    </subcellularLocation>
</comment>
<comment type="similarity">
    <text evidence="2">Belongs to the fimbrial export usher family.</text>
</comment>
<evidence type="ECO:0000313" key="15">
    <source>
        <dbReference type="Proteomes" id="UP000247005"/>
    </source>
</evidence>
<evidence type="ECO:0000256" key="8">
    <source>
        <dbReference type="ARBA" id="ARBA00023136"/>
    </source>
</evidence>
<dbReference type="InterPro" id="IPR043142">
    <property type="entry name" value="PapC-like_C_sf"/>
</dbReference>
<evidence type="ECO:0000259" key="11">
    <source>
        <dbReference type="Pfam" id="PF13954"/>
    </source>
</evidence>
<dbReference type="GO" id="GO:0015473">
    <property type="term" value="F:fimbrial usher porin activity"/>
    <property type="evidence" value="ECO:0007669"/>
    <property type="project" value="InterPro"/>
</dbReference>
<dbReference type="InterPro" id="IPR025949">
    <property type="entry name" value="PapC-like_C"/>
</dbReference>
<evidence type="ECO:0000259" key="10">
    <source>
        <dbReference type="Pfam" id="PF13953"/>
    </source>
</evidence>
<protein>
    <submittedName>
        <fullName evidence="13">Fimbrial protein FimD</fullName>
    </submittedName>
</protein>
<evidence type="ECO:0000313" key="13">
    <source>
        <dbReference type="EMBL" id="POP43749.1"/>
    </source>
</evidence>
<keyword evidence="4" id="KW-1134">Transmembrane beta strand</keyword>
<organism evidence="13 15">
    <name type="scientific">Superficieibacter electus</name>
    <dbReference type="NCBI Taxonomy" id="2022662"/>
    <lineage>
        <taxon>Bacteria</taxon>
        <taxon>Pseudomonadati</taxon>
        <taxon>Pseudomonadota</taxon>
        <taxon>Gammaproteobacteria</taxon>
        <taxon>Enterobacterales</taxon>
        <taxon>Enterobacteriaceae</taxon>
        <taxon>Superficieibacter</taxon>
    </lineage>
</organism>
<dbReference type="NCBIfam" id="NF011745">
    <property type="entry name" value="PRK15198.1"/>
    <property type="match status" value="1"/>
</dbReference>
<dbReference type="InterPro" id="IPR037224">
    <property type="entry name" value="PapC_N_sf"/>
</dbReference>
<evidence type="ECO:0000256" key="5">
    <source>
        <dbReference type="ARBA" id="ARBA00022558"/>
    </source>
</evidence>
<name>A0A2P5GJ91_9ENTR</name>
<sequence>MILARTRLCRPVPAVEAMKRHKQSVKPAIRCWLTPLALAMASVLTPTTGRAENYFNPAFLSDDPAAVADLSHFEGNGQAPGTYRVDIYLNKNFLASRDIRFSPAQPVPSGAVQALQDGTGLSACLTTDTLAQMGVDLQAFPALASAGPQHCVDIASAIPAASTHFDFAQQRLDISIPQAALNRDARGYIPPALWDEGINALTLNYNFTGANSHDSTDGGVTSDTYFLGLNSGLNLGAWRLRDYSTWNYNSDSEEDKSHWQHISTYVERDIIPLKSELTAGDSYTPADVFDSLPFRGMQIASDDNMLPDSMKGFAPTIHGIANSNAQVTIKQNGYTIYQSYVPPGAFTIKDLYPTSSSGDLTVEVKEADGTLHSYVVPYSAVPVLQREGRMKYAATVAEYRDDSSEKKEVNFAQVTLLWGLPHGFTLYGGTQLSDNYTAAALGSGVNLGDVGALSADITQARSTLADGSSHQGQSMRLLYAKSLENVGTHIQLMGYRYSTSGFYTLDETAWRHMEGHTVEPDDDDMPQWQDYYSLYYTKRGKVQINLSQPLGQMGSIFFTGSKQSYWHTDETNSLLQIGYSGLLERINWSLSYNYTKAPGESESDQIFALSLSLPLSQWLQPESNAVEHHHNVYATYSASTDKHHNVTQNAGINGTLLDGNNLSYSIQQGYQNHGVGSSGNASVEYDGAYGNVNVGYNDSNNGDYRQVNYGLNGGIVAHAHGITFSQPLGNTNVLIAAPGASNVNVDGEPGIHTDWRGYAVVPYATTYRQNRLALDVNSMADNIDVDDAVTNVVPTEGALVRASFNAHVGERALLTLVHAGNPVPFGTTVTRSDMEEESIVGDNGELYLSGLRPQGTLTAQWGDGPQQRCVVHYQLPIIQQPLVRQKVECD</sequence>
<dbReference type="Pfam" id="PF13954">
    <property type="entry name" value="PapC_N"/>
    <property type="match status" value="1"/>
</dbReference>
<keyword evidence="7" id="KW-0732">Signal</keyword>
<dbReference type="EMBL" id="PQGD01000023">
    <property type="protein sequence ID" value="POP43749.1"/>
    <property type="molecule type" value="Genomic_DNA"/>
</dbReference>
<evidence type="ECO:0000256" key="3">
    <source>
        <dbReference type="ARBA" id="ARBA00022448"/>
    </source>
</evidence>
<dbReference type="Gene3D" id="2.60.40.2070">
    <property type="match status" value="1"/>
</dbReference>
<dbReference type="NCBIfam" id="NF011740">
    <property type="entry name" value="PRK15193.1"/>
    <property type="match status" value="1"/>
</dbReference>
<evidence type="ECO:0000256" key="1">
    <source>
        <dbReference type="ARBA" id="ARBA00004571"/>
    </source>
</evidence>
<dbReference type="Proteomes" id="UP000247005">
    <property type="component" value="Unassembled WGS sequence"/>
</dbReference>
<dbReference type="PANTHER" id="PTHR30451">
    <property type="entry name" value="OUTER MEMBRANE USHER PROTEIN"/>
    <property type="match status" value="1"/>
</dbReference>
<keyword evidence="14" id="KW-1185">Reference proteome</keyword>
<dbReference type="OrthoDB" id="6554712at2"/>
<dbReference type="Gene3D" id="3.10.20.410">
    <property type="match status" value="1"/>
</dbReference>
<dbReference type="PANTHER" id="PTHR30451:SF21">
    <property type="entry name" value="FIMBRIAL USHER DOMAIN-CONTAINING PROTEIN YDET-RELATED"/>
    <property type="match status" value="1"/>
</dbReference>
<keyword evidence="8" id="KW-0472">Membrane</keyword>
<dbReference type="InterPro" id="IPR000015">
    <property type="entry name" value="Fimb_usher"/>
</dbReference>
<dbReference type="FunFam" id="2.60.40.2610:FF:000001">
    <property type="entry name" value="Outer membrane fimbrial usher protein"/>
    <property type="match status" value="1"/>
</dbReference>
<dbReference type="Gene3D" id="2.60.40.3110">
    <property type="match status" value="1"/>
</dbReference>
<keyword evidence="6" id="KW-0812">Transmembrane</keyword>
<dbReference type="InterPro" id="IPR025885">
    <property type="entry name" value="PapC_N"/>
</dbReference>
<evidence type="ECO:0000256" key="9">
    <source>
        <dbReference type="ARBA" id="ARBA00023237"/>
    </source>
</evidence>
<evidence type="ECO:0000256" key="6">
    <source>
        <dbReference type="ARBA" id="ARBA00022692"/>
    </source>
</evidence>
<dbReference type="Pfam" id="PF13953">
    <property type="entry name" value="PapC_C"/>
    <property type="match status" value="1"/>
</dbReference>
<keyword evidence="3" id="KW-0813">Transport</keyword>
<dbReference type="Proteomes" id="UP000237073">
    <property type="component" value="Unassembled WGS sequence"/>
</dbReference>
<evidence type="ECO:0000256" key="7">
    <source>
        <dbReference type="ARBA" id="ARBA00022729"/>
    </source>
</evidence>